<feature type="non-terminal residue" evidence="2">
    <location>
        <position position="92"/>
    </location>
</feature>
<proteinExistence type="predicted"/>
<keyword evidence="1" id="KW-1133">Transmembrane helix</keyword>
<name>A0A6J4T8E6_9ACTN</name>
<evidence type="ECO:0000313" key="2">
    <source>
        <dbReference type="EMBL" id="CAA9515893.1"/>
    </source>
</evidence>
<evidence type="ECO:0000256" key="1">
    <source>
        <dbReference type="SAM" id="Phobius"/>
    </source>
</evidence>
<sequence length="92" mass="10401">MTVLRRAYALARWLVRLEIGIWRSLFLLAARRVPGRGPGVQTFSYAKEVAPLLYAFIGVSALELVVVHLILPWATVRTIALVLSLWGLLWMI</sequence>
<protein>
    <submittedName>
        <fullName evidence="2">Uncharacterized protein</fullName>
    </submittedName>
</protein>
<gene>
    <name evidence="2" type="ORF">AVDCRST_MAG13-3071</name>
</gene>
<feature type="transmembrane region" description="Helical" evidence="1">
    <location>
        <begin position="51"/>
        <end position="70"/>
    </location>
</feature>
<reference evidence="2" key="1">
    <citation type="submission" date="2020-02" db="EMBL/GenBank/DDBJ databases">
        <authorList>
            <person name="Meier V. D."/>
        </authorList>
    </citation>
    <scope>NUCLEOTIDE SEQUENCE</scope>
    <source>
        <strain evidence="2">AVDCRST_MAG13</strain>
    </source>
</reference>
<organism evidence="2">
    <name type="scientific">uncultured Solirubrobacteraceae bacterium</name>
    <dbReference type="NCBI Taxonomy" id="1162706"/>
    <lineage>
        <taxon>Bacteria</taxon>
        <taxon>Bacillati</taxon>
        <taxon>Actinomycetota</taxon>
        <taxon>Thermoleophilia</taxon>
        <taxon>Solirubrobacterales</taxon>
        <taxon>Solirubrobacteraceae</taxon>
        <taxon>environmental samples</taxon>
    </lineage>
</organism>
<keyword evidence="1" id="KW-0812">Transmembrane</keyword>
<keyword evidence="1" id="KW-0472">Membrane</keyword>
<accession>A0A6J4T8E6</accession>
<dbReference type="AlphaFoldDB" id="A0A6J4T8E6"/>
<dbReference type="EMBL" id="CADCVO010000498">
    <property type="protein sequence ID" value="CAA9515893.1"/>
    <property type="molecule type" value="Genomic_DNA"/>
</dbReference>